<dbReference type="InParanoid" id="D8LZC3"/>
<dbReference type="GeneID" id="24918621"/>
<keyword evidence="3" id="KW-1185">Reference proteome</keyword>
<gene>
    <name evidence="2" type="ORF">GSBLH_T00001356001</name>
</gene>
<dbReference type="AlphaFoldDB" id="D8LZC3"/>
<evidence type="ECO:0000313" key="2">
    <source>
        <dbReference type="EMBL" id="CBK21162.2"/>
    </source>
</evidence>
<dbReference type="RefSeq" id="XP_012895210.1">
    <property type="nucleotide sequence ID" value="XM_013039756.1"/>
</dbReference>
<keyword evidence="1" id="KW-1133">Transmembrane helix</keyword>
<evidence type="ECO:0000313" key="3">
    <source>
        <dbReference type="Proteomes" id="UP000008312"/>
    </source>
</evidence>
<protein>
    <submittedName>
        <fullName evidence="2">Uncharacterized protein</fullName>
    </submittedName>
</protein>
<keyword evidence="1" id="KW-0472">Membrane</keyword>
<keyword evidence="1" id="KW-0812">Transmembrane</keyword>
<organism evidence="2">
    <name type="scientific">Blastocystis hominis</name>
    <dbReference type="NCBI Taxonomy" id="12968"/>
    <lineage>
        <taxon>Eukaryota</taxon>
        <taxon>Sar</taxon>
        <taxon>Stramenopiles</taxon>
        <taxon>Bigyra</taxon>
        <taxon>Opalozoa</taxon>
        <taxon>Opalinata</taxon>
        <taxon>Blastocystidae</taxon>
        <taxon>Blastocystis</taxon>
    </lineage>
</organism>
<accession>D8LZC3</accession>
<dbReference type="EMBL" id="FN668640">
    <property type="protein sequence ID" value="CBK21162.2"/>
    <property type="molecule type" value="Genomic_DNA"/>
</dbReference>
<feature type="transmembrane region" description="Helical" evidence="1">
    <location>
        <begin position="6"/>
        <end position="25"/>
    </location>
</feature>
<evidence type="ECO:0000256" key="1">
    <source>
        <dbReference type="SAM" id="Phobius"/>
    </source>
</evidence>
<dbReference type="Proteomes" id="UP000008312">
    <property type="component" value="Unassembled WGS sequence"/>
</dbReference>
<sequence length="35" mass="3703">MQIVFPISMVAVGVTGAAALLAVGNRMMYHKVGLR</sequence>
<proteinExistence type="predicted"/>
<reference evidence="2" key="1">
    <citation type="submission" date="2010-02" db="EMBL/GenBank/DDBJ databases">
        <title>Sequencing and annotation of the Blastocystis hominis genome.</title>
        <authorList>
            <person name="Wincker P."/>
        </authorList>
    </citation>
    <scope>NUCLEOTIDE SEQUENCE</scope>
    <source>
        <strain evidence="2">Singapore isolate B</strain>
    </source>
</reference>
<name>D8LZC3_BLAHO</name>